<evidence type="ECO:0000256" key="4">
    <source>
        <dbReference type="ARBA" id="ARBA00022692"/>
    </source>
</evidence>
<feature type="transmembrane region" description="Helical" evidence="7">
    <location>
        <begin position="98"/>
        <end position="120"/>
    </location>
</feature>
<dbReference type="Gene3D" id="1.10.3720.10">
    <property type="entry name" value="MetI-like"/>
    <property type="match status" value="1"/>
</dbReference>
<evidence type="ECO:0000256" key="1">
    <source>
        <dbReference type="ARBA" id="ARBA00004651"/>
    </source>
</evidence>
<dbReference type="RefSeq" id="WP_114794924.1">
    <property type="nucleotide sequence ID" value="NZ_QQZY01000001.1"/>
</dbReference>
<evidence type="ECO:0000256" key="3">
    <source>
        <dbReference type="ARBA" id="ARBA00022475"/>
    </source>
</evidence>
<dbReference type="PANTHER" id="PTHR30151:SF0">
    <property type="entry name" value="ABC TRANSPORTER PERMEASE PROTEIN MJ0413-RELATED"/>
    <property type="match status" value="1"/>
</dbReference>
<keyword evidence="3" id="KW-1003">Cell membrane</keyword>
<dbReference type="Pfam" id="PF00528">
    <property type="entry name" value="BPD_transp_1"/>
    <property type="match status" value="1"/>
</dbReference>
<evidence type="ECO:0000256" key="7">
    <source>
        <dbReference type="RuleBase" id="RU363032"/>
    </source>
</evidence>
<dbReference type="EMBL" id="QQZY01000001">
    <property type="protein sequence ID" value="RDI76067.1"/>
    <property type="molecule type" value="Genomic_DNA"/>
</dbReference>
<reference evidence="10" key="2">
    <citation type="journal article" date="2019" name="MicrobiologyOpen">
        <title>High-quality draft genome sequence of Gaiella occulta isolated from a 150 meter deep mineral water borehole and comparison with the genome sequences of other deep-branching lineages of the phylum Actinobacteria.</title>
        <authorList>
            <person name="Severino R."/>
            <person name="Froufe H.J.C."/>
            <person name="Barroso C."/>
            <person name="Albuquerque L."/>
            <person name="Lobo-da-Cunha A."/>
            <person name="da Costa M.S."/>
            <person name="Egas C."/>
        </authorList>
    </citation>
    <scope>NUCLEOTIDE SEQUENCE [LARGE SCALE GENOMIC DNA]</scope>
    <source>
        <strain evidence="10">F2-233</strain>
    </source>
</reference>
<feature type="domain" description="ABC transmembrane type-1" evidence="8">
    <location>
        <begin position="90"/>
        <end position="270"/>
    </location>
</feature>
<keyword evidence="4 7" id="KW-0812">Transmembrane</keyword>
<dbReference type="GO" id="GO:0005886">
    <property type="term" value="C:plasma membrane"/>
    <property type="evidence" value="ECO:0007669"/>
    <property type="project" value="UniProtKB-SubCell"/>
</dbReference>
<comment type="caution">
    <text evidence="9">The sequence shown here is derived from an EMBL/GenBank/DDBJ whole genome shotgun (WGS) entry which is preliminary data.</text>
</comment>
<reference evidence="9 10" key="1">
    <citation type="submission" date="2018-07" db="EMBL/GenBank/DDBJ databases">
        <title>High-quality-draft genome sequence of Gaiella occulta.</title>
        <authorList>
            <person name="Severino R."/>
            <person name="Froufe H.J.C."/>
            <person name="Rainey F.A."/>
            <person name="Barroso C."/>
            <person name="Albuquerque L."/>
            <person name="Lobo-Da-Cunha A."/>
            <person name="Da Costa M.S."/>
            <person name="Egas C."/>
        </authorList>
    </citation>
    <scope>NUCLEOTIDE SEQUENCE [LARGE SCALE GENOMIC DNA]</scope>
    <source>
        <strain evidence="9 10">F2-233</strain>
    </source>
</reference>
<accession>A0A7M2Z149</accession>
<feature type="transmembrane region" description="Helical" evidence="7">
    <location>
        <begin position="252"/>
        <end position="274"/>
    </location>
</feature>
<evidence type="ECO:0000256" key="6">
    <source>
        <dbReference type="ARBA" id="ARBA00023136"/>
    </source>
</evidence>
<sequence length="286" mass="30840">MTTIDDPRVDTDAAAGVARAGSGGEQGRRSPRVTPRVLLRGLLFLLALAGLYIAWLLGSHRFEAYILPGPGPVWDSFTSMWSRGVWTEQVGSTLGHMFLAYGITIVIGLPLGILIGRFWVVEDLSRALLIFLQTVPTVVLIALALIFVGTSATGVVSVTVASCLAYFTLNVIQGTKSIDGDLVEMARTYGASELTIMRTIILPSVVPFFLAGGRITLGVAWQVTLFGEYLMGTPGVGFQINAAIKLLDTASVYAWGLSIVALTIGFEYGVFRPVEAFLTRHMRRRG</sequence>
<feature type="transmembrane region" description="Helical" evidence="7">
    <location>
        <begin position="200"/>
        <end position="221"/>
    </location>
</feature>
<keyword evidence="5 7" id="KW-1133">Transmembrane helix</keyword>
<proteinExistence type="inferred from homology"/>
<feature type="transmembrane region" description="Helical" evidence="7">
    <location>
        <begin position="154"/>
        <end position="172"/>
    </location>
</feature>
<gene>
    <name evidence="9" type="ORF">Gocc_0486</name>
</gene>
<name>A0A7M2Z149_9ACTN</name>
<dbReference type="PROSITE" id="PS50928">
    <property type="entry name" value="ABC_TM1"/>
    <property type="match status" value="1"/>
</dbReference>
<evidence type="ECO:0000313" key="9">
    <source>
        <dbReference type="EMBL" id="RDI76067.1"/>
    </source>
</evidence>
<dbReference type="InterPro" id="IPR035906">
    <property type="entry name" value="MetI-like_sf"/>
</dbReference>
<dbReference type="Proteomes" id="UP000254134">
    <property type="component" value="Unassembled WGS sequence"/>
</dbReference>
<dbReference type="InterPro" id="IPR000515">
    <property type="entry name" value="MetI-like"/>
</dbReference>
<evidence type="ECO:0000256" key="5">
    <source>
        <dbReference type="ARBA" id="ARBA00022989"/>
    </source>
</evidence>
<organism evidence="9 10">
    <name type="scientific">Gaiella occulta</name>
    <dbReference type="NCBI Taxonomy" id="1002870"/>
    <lineage>
        <taxon>Bacteria</taxon>
        <taxon>Bacillati</taxon>
        <taxon>Actinomycetota</taxon>
        <taxon>Thermoleophilia</taxon>
        <taxon>Gaiellales</taxon>
        <taxon>Gaiellaceae</taxon>
        <taxon>Gaiella</taxon>
    </lineage>
</organism>
<evidence type="ECO:0000259" key="8">
    <source>
        <dbReference type="PROSITE" id="PS50928"/>
    </source>
</evidence>
<feature type="transmembrane region" description="Helical" evidence="7">
    <location>
        <begin position="127"/>
        <end position="148"/>
    </location>
</feature>
<comment type="similarity">
    <text evidence="7">Belongs to the binding-protein-dependent transport system permease family.</text>
</comment>
<keyword evidence="10" id="KW-1185">Reference proteome</keyword>
<dbReference type="AlphaFoldDB" id="A0A7M2Z149"/>
<evidence type="ECO:0000256" key="2">
    <source>
        <dbReference type="ARBA" id="ARBA00022448"/>
    </source>
</evidence>
<dbReference type="CDD" id="cd06261">
    <property type="entry name" value="TM_PBP2"/>
    <property type="match status" value="1"/>
</dbReference>
<keyword evidence="6 7" id="KW-0472">Membrane</keyword>
<dbReference type="OrthoDB" id="3728838at2"/>
<feature type="transmembrane region" description="Helical" evidence="7">
    <location>
        <begin position="37"/>
        <end position="58"/>
    </location>
</feature>
<comment type="subcellular location">
    <subcellularLocation>
        <location evidence="1 7">Cell membrane</location>
        <topology evidence="1 7">Multi-pass membrane protein</topology>
    </subcellularLocation>
</comment>
<dbReference type="PANTHER" id="PTHR30151">
    <property type="entry name" value="ALKANE SULFONATE ABC TRANSPORTER-RELATED, MEMBRANE SUBUNIT"/>
    <property type="match status" value="1"/>
</dbReference>
<protein>
    <submittedName>
        <fullName evidence="9">ABC-type nitrate/sulfonate/bicarbonate transport system permease component</fullName>
    </submittedName>
</protein>
<dbReference type="SUPFAM" id="SSF161098">
    <property type="entry name" value="MetI-like"/>
    <property type="match status" value="1"/>
</dbReference>
<evidence type="ECO:0000313" key="10">
    <source>
        <dbReference type="Proteomes" id="UP000254134"/>
    </source>
</evidence>
<dbReference type="GO" id="GO:0055085">
    <property type="term" value="P:transmembrane transport"/>
    <property type="evidence" value="ECO:0007669"/>
    <property type="project" value="InterPro"/>
</dbReference>
<keyword evidence="2 7" id="KW-0813">Transport</keyword>